<protein>
    <submittedName>
        <fullName evidence="1">Lipoprotein</fullName>
    </submittedName>
</protein>
<keyword evidence="2" id="KW-1185">Reference proteome</keyword>
<dbReference type="EMBL" id="JAKNRV010000002">
    <property type="protein sequence ID" value="MCK1782865.1"/>
    <property type="molecule type" value="Genomic_DNA"/>
</dbReference>
<evidence type="ECO:0000313" key="2">
    <source>
        <dbReference type="Proteomes" id="UP001317085"/>
    </source>
</evidence>
<evidence type="ECO:0000313" key="1">
    <source>
        <dbReference type="EMBL" id="MCK1782865.1"/>
    </source>
</evidence>
<accession>A0ABT0EB43</accession>
<organism evidence="1 2">
    <name type="scientific">Pseudomonas emilianonis</name>
    <dbReference type="NCBI Taxonomy" id="2915812"/>
    <lineage>
        <taxon>Bacteria</taxon>
        <taxon>Pseudomonadati</taxon>
        <taxon>Pseudomonadota</taxon>
        <taxon>Gammaproteobacteria</taxon>
        <taxon>Pseudomonadales</taxon>
        <taxon>Pseudomonadaceae</taxon>
        <taxon>Pseudomonas</taxon>
    </lineage>
</organism>
<reference evidence="1 2" key="1">
    <citation type="submission" date="2022-02" db="EMBL/GenBank/DDBJ databases">
        <title>Comparative genomics of the first Antarctic Pseudomonas spp. capable of biotransforming 2,4,6-Trinitrotoluene.</title>
        <authorList>
            <person name="Cabrera M.A."/>
            <person name="Marquez S.L."/>
            <person name="Perez-Donoso J.M."/>
        </authorList>
    </citation>
    <scope>NUCLEOTIDE SEQUENCE [LARGE SCALE GENOMIC DNA]</scope>
    <source>
        <strain evidence="1 2">TNT11</strain>
    </source>
</reference>
<comment type="caution">
    <text evidence="1">The sequence shown here is derived from an EMBL/GenBank/DDBJ whole genome shotgun (WGS) entry which is preliminary data.</text>
</comment>
<dbReference type="PROSITE" id="PS51257">
    <property type="entry name" value="PROKAR_LIPOPROTEIN"/>
    <property type="match status" value="1"/>
</dbReference>
<dbReference type="Proteomes" id="UP001317085">
    <property type="component" value="Unassembled WGS sequence"/>
</dbReference>
<proteinExistence type="predicted"/>
<sequence length="114" mass="11958">MRILIAAVAVAMLAGCTTPGDLKGGKATISASSSKAPKQYALCVMPKWQDARSGATMAETSTGYRLIVATDSTAEELLEVNQSSNGSSIALYQRLSWAPGYGRSAIEKAVRDCL</sequence>
<name>A0ABT0EB43_9PSED</name>
<gene>
    <name evidence="1" type="ORF">L9Z73_00340</name>
</gene>
<keyword evidence="1" id="KW-0449">Lipoprotein</keyword>
<dbReference type="RefSeq" id="WP_104902946.1">
    <property type="nucleotide sequence ID" value="NZ_JAKNRV010000002.1"/>
</dbReference>